<proteinExistence type="predicted"/>
<keyword evidence="3" id="KW-1185">Reference proteome</keyword>
<dbReference type="Proteomes" id="UP001430953">
    <property type="component" value="Unassembled WGS sequence"/>
</dbReference>
<dbReference type="AlphaFoldDB" id="A0AAW2H0U6"/>
<accession>A0AAW2H0U6</accession>
<keyword evidence="1" id="KW-0732">Signal</keyword>
<name>A0AAW2H0U6_9HYME</name>
<feature type="chain" id="PRO_5043777693" description="Secreted protein" evidence="1">
    <location>
        <begin position="27"/>
        <end position="163"/>
    </location>
</feature>
<gene>
    <name evidence="2" type="ORF">PUN28_000732</name>
</gene>
<evidence type="ECO:0000313" key="2">
    <source>
        <dbReference type="EMBL" id="KAL0133169.1"/>
    </source>
</evidence>
<protein>
    <recommendedName>
        <fullName evidence="4">Secreted protein</fullName>
    </recommendedName>
</protein>
<dbReference type="EMBL" id="JADYXP020000001">
    <property type="protein sequence ID" value="KAL0133169.1"/>
    <property type="molecule type" value="Genomic_DNA"/>
</dbReference>
<evidence type="ECO:0000313" key="3">
    <source>
        <dbReference type="Proteomes" id="UP001430953"/>
    </source>
</evidence>
<comment type="caution">
    <text evidence="2">The sequence shown here is derived from an EMBL/GenBank/DDBJ whole genome shotgun (WGS) entry which is preliminary data.</text>
</comment>
<evidence type="ECO:0000256" key="1">
    <source>
        <dbReference type="SAM" id="SignalP"/>
    </source>
</evidence>
<sequence length="163" mass="18406">MRAFSPSLSRPSRTFLSLFICLSVAGVRVLSRGSLANLARVYYTTCRFGCYFWNRHRALRRDRDAVLSFSPPPRCKKDPLKVVKIINFPSRRDESVVTRGDNGRYEASAAEGGTGCARVRLLRLRWIRCTLVCDLFSPPSVTFLFSSPERSRAKTARSEVGIP</sequence>
<organism evidence="2 3">
    <name type="scientific">Cardiocondyla obscurior</name>
    <dbReference type="NCBI Taxonomy" id="286306"/>
    <lineage>
        <taxon>Eukaryota</taxon>
        <taxon>Metazoa</taxon>
        <taxon>Ecdysozoa</taxon>
        <taxon>Arthropoda</taxon>
        <taxon>Hexapoda</taxon>
        <taxon>Insecta</taxon>
        <taxon>Pterygota</taxon>
        <taxon>Neoptera</taxon>
        <taxon>Endopterygota</taxon>
        <taxon>Hymenoptera</taxon>
        <taxon>Apocrita</taxon>
        <taxon>Aculeata</taxon>
        <taxon>Formicoidea</taxon>
        <taxon>Formicidae</taxon>
        <taxon>Myrmicinae</taxon>
        <taxon>Cardiocondyla</taxon>
    </lineage>
</organism>
<feature type="signal peptide" evidence="1">
    <location>
        <begin position="1"/>
        <end position="26"/>
    </location>
</feature>
<reference evidence="2 3" key="1">
    <citation type="submission" date="2023-03" db="EMBL/GenBank/DDBJ databases">
        <title>High recombination rates correlate with genetic variation in Cardiocondyla obscurior ants.</title>
        <authorList>
            <person name="Errbii M."/>
        </authorList>
    </citation>
    <scope>NUCLEOTIDE SEQUENCE [LARGE SCALE GENOMIC DNA]</scope>
    <source>
        <strain evidence="2">Alpha-2009</strain>
        <tissue evidence="2">Whole body</tissue>
    </source>
</reference>
<evidence type="ECO:0008006" key="4">
    <source>
        <dbReference type="Google" id="ProtNLM"/>
    </source>
</evidence>